<keyword evidence="16" id="KW-0863">Zinc-finger</keyword>
<dbReference type="InterPro" id="IPR054722">
    <property type="entry name" value="PolX-like_BBD"/>
</dbReference>
<dbReference type="EMBL" id="LBMM01016462">
    <property type="protein sequence ID" value="KMQ84418.1"/>
    <property type="molecule type" value="Genomic_DNA"/>
</dbReference>
<evidence type="ECO:0000256" key="14">
    <source>
        <dbReference type="ARBA" id="ARBA00023113"/>
    </source>
</evidence>
<keyword evidence="7" id="KW-0255">Endonuclease</keyword>
<dbReference type="GO" id="GO:0005524">
    <property type="term" value="F:ATP binding"/>
    <property type="evidence" value="ECO:0007669"/>
    <property type="project" value="UniProtKB-KW"/>
</dbReference>
<dbReference type="OrthoDB" id="7600563at2759"/>
<dbReference type="PROSITE" id="PS50158">
    <property type="entry name" value="ZF_CCHC"/>
    <property type="match status" value="1"/>
</dbReference>
<name>A0A0J7K1U5_LASNI</name>
<dbReference type="Pfam" id="PF14223">
    <property type="entry name" value="Retrotran_gag_2"/>
    <property type="match status" value="1"/>
</dbReference>
<evidence type="ECO:0000256" key="15">
    <source>
        <dbReference type="ARBA" id="ARBA00023172"/>
    </source>
</evidence>
<dbReference type="InterPro" id="IPR001878">
    <property type="entry name" value="Znf_CCHC"/>
</dbReference>
<dbReference type="SMART" id="SM00343">
    <property type="entry name" value="ZnF_C2HC"/>
    <property type="match status" value="1"/>
</dbReference>
<dbReference type="SUPFAM" id="SSF53098">
    <property type="entry name" value="Ribonuclease H-like"/>
    <property type="match status" value="1"/>
</dbReference>
<dbReference type="GO" id="GO:0008233">
    <property type="term" value="F:peptidase activity"/>
    <property type="evidence" value="ECO:0007669"/>
    <property type="project" value="UniProtKB-KW"/>
</dbReference>
<evidence type="ECO:0000256" key="9">
    <source>
        <dbReference type="ARBA" id="ARBA00022840"/>
    </source>
</evidence>
<evidence type="ECO:0000256" key="3">
    <source>
        <dbReference type="ARBA" id="ARBA00022670"/>
    </source>
</evidence>
<dbReference type="InterPro" id="IPR012337">
    <property type="entry name" value="RNaseH-like_sf"/>
</dbReference>
<keyword evidence="12" id="KW-0695">RNA-directed DNA polymerase</keyword>
<keyword evidence="13" id="KW-0548">Nucleotidyltransferase</keyword>
<dbReference type="PANTHER" id="PTHR42648">
    <property type="entry name" value="TRANSPOSASE, PUTATIVE-RELATED"/>
    <property type="match status" value="1"/>
</dbReference>
<dbReference type="Pfam" id="PF00098">
    <property type="entry name" value="zf-CCHC"/>
    <property type="match status" value="1"/>
</dbReference>
<dbReference type="InterPro" id="IPR001584">
    <property type="entry name" value="Integrase_cat-core"/>
</dbReference>
<evidence type="ECO:0000256" key="1">
    <source>
        <dbReference type="ARBA" id="ARBA00002180"/>
    </source>
</evidence>
<dbReference type="Pfam" id="PF22936">
    <property type="entry name" value="Pol_BBD"/>
    <property type="match status" value="1"/>
</dbReference>
<evidence type="ECO:0000256" key="4">
    <source>
        <dbReference type="ARBA" id="ARBA00022722"/>
    </source>
</evidence>
<dbReference type="GO" id="GO:0004519">
    <property type="term" value="F:endonuclease activity"/>
    <property type="evidence" value="ECO:0007669"/>
    <property type="project" value="UniProtKB-KW"/>
</dbReference>
<evidence type="ECO:0000256" key="8">
    <source>
        <dbReference type="ARBA" id="ARBA00022801"/>
    </source>
</evidence>
<keyword evidence="14" id="KW-0917">Virion maturation</keyword>
<feature type="compositionally biased region" description="Basic and acidic residues" evidence="17">
    <location>
        <begin position="213"/>
        <end position="225"/>
    </location>
</feature>
<keyword evidence="16" id="KW-0862">Zinc</keyword>
<evidence type="ECO:0000256" key="16">
    <source>
        <dbReference type="PROSITE-ProRule" id="PRU00047"/>
    </source>
</evidence>
<evidence type="ECO:0000256" key="17">
    <source>
        <dbReference type="SAM" id="MobiDB-lite"/>
    </source>
</evidence>
<comment type="function">
    <text evidence="1">The aspartyl protease (PR) mediates the proteolytic cleavages of the Gag and Gag-Pol polyproteins after assembly of the VLP.</text>
</comment>
<keyword evidence="21" id="KW-1185">Reference proteome</keyword>
<evidence type="ECO:0000259" key="19">
    <source>
        <dbReference type="PROSITE" id="PS50994"/>
    </source>
</evidence>
<evidence type="ECO:0000256" key="13">
    <source>
        <dbReference type="ARBA" id="ARBA00022932"/>
    </source>
</evidence>
<evidence type="ECO:0000256" key="7">
    <source>
        <dbReference type="ARBA" id="ARBA00022759"/>
    </source>
</evidence>
<organism evidence="20 21">
    <name type="scientific">Lasius niger</name>
    <name type="common">Black garden ant</name>
    <dbReference type="NCBI Taxonomy" id="67767"/>
    <lineage>
        <taxon>Eukaryota</taxon>
        <taxon>Metazoa</taxon>
        <taxon>Ecdysozoa</taxon>
        <taxon>Arthropoda</taxon>
        <taxon>Hexapoda</taxon>
        <taxon>Insecta</taxon>
        <taxon>Pterygota</taxon>
        <taxon>Neoptera</taxon>
        <taxon>Endopterygota</taxon>
        <taxon>Hymenoptera</taxon>
        <taxon>Apocrita</taxon>
        <taxon>Aculeata</taxon>
        <taxon>Formicoidea</taxon>
        <taxon>Formicidae</taxon>
        <taxon>Formicinae</taxon>
        <taxon>Lasius</taxon>
        <taxon>Lasius</taxon>
    </lineage>
</organism>
<evidence type="ECO:0000256" key="12">
    <source>
        <dbReference type="ARBA" id="ARBA00022918"/>
    </source>
</evidence>
<dbReference type="AlphaFoldDB" id="A0A0J7K1U5"/>
<comment type="caution">
    <text evidence="20">The sequence shown here is derived from an EMBL/GenBank/DDBJ whole genome shotgun (WGS) entry which is preliminary data.</text>
</comment>
<evidence type="ECO:0000256" key="11">
    <source>
        <dbReference type="ARBA" id="ARBA00022908"/>
    </source>
</evidence>
<feature type="domain" description="CCHC-type" evidence="18">
    <location>
        <begin position="236"/>
        <end position="250"/>
    </location>
</feature>
<dbReference type="GO" id="GO:0006508">
    <property type="term" value="P:proteolysis"/>
    <property type="evidence" value="ECO:0007669"/>
    <property type="project" value="UniProtKB-KW"/>
</dbReference>
<evidence type="ECO:0000313" key="21">
    <source>
        <dbReference type="Proteomes" id="UP000036403"/>
    </source>
</evidence>
<dbReference type="Gene3D" id="4.10.60.10">
    <property type="entry name" value="Zinc finger, CCHC-type"/>
    <property type="match status" value="1"/>
</dbReference>
<evidence type="ECO:0000256" key="6">
    <source>
        <dbReference type="ARBA" id="ARBA00022741"/>
    </source>
</evidence>
<evidence type="ECO:0000313" key="20">
    <source>
        <dbReference type="EMBL" id="KMQ84418.1"/>
    </source>
</evidence>
<keyword evidence="8" id="KW-0378">Hydrolase</keyword>
<dbReference type="Pfam" id="PF13976">
    <property type="entry name" value="gag_pre-integrs"/>
    <property type="match status" value="1"/>
</dbReference>
<keyword evidence="5" id="KW-0479">Metal-binding</keyword>
<keyword evidence="9" id="KW-0067">ATP-binding</keyword>
<keyword evidence="13" id="KW-0808">Transferase</keyword>
<dbReference type="InterPro" id="IPR036875">
    <property type="entry name" value="Znf_CCHC_sf"/>
</dbReference>
<feature type="domain" description="Integrase catalytic" evidence="19">
    <location>
        <begin position="494"/>
        <end position="593"/>
    </location>
</feature>
<evidence type="ECO:0000256" key="5">
    <source>
        <dbReference type="ARBA" id="ARBA00022723"/>
    </source>
</evidence>
<dbReference type="InterPro" id="IPR036397">
    <property type="entry name" value="RNaseH_sf"/>
</dbReference>
<reference evidence="20 21" key="1">
    <citation type="submission" date="2015-04" db="EMBL/GenBank/DDBJ databases">
        <title>Lasius niger genome sequencing.</title>
        <authorList>
            <person name="Konorov E.A."/>
            <person name="Nikitin M.A."/>
            <person name="Kirill M.V."/>
            <person name="Chang P."/>
        </authorList>
    </citation>
    <scope>NUCLEOTIDE SEQUENCE [LARGE SCALE GENOMIC DNA]</scope>
    <source>
        <tissue evidence="20">Whole</tissue>
    </source>
</reference>
<dbReference type="GO" id="GO:0015074">
    <property type="term" value="P:DNA integration"/>
    <property type="evidence" value="ECO:0007669"/>
    <property type="project" value="UniProtKB-KW"/>
</dbReference>
<dbReference type="PANTHER" id="PTHR42648:SF11">
    <property type="entry name" value="TRANSPOSON TY4-P GAG-POL POLYPROTEIN"/>
    <property type="match status" value="1"/>
</dbReference>
<keyword evidence="13" id="KW-0239">DNA-directed DNA polymerase</keyword>
<keyword evidence="4" id="KW-0540">Nuclease</keyword>
<keyword evidence="11" id="KW-0229">DNA integration</keyword>
<evidence type="ECO:0000259" key="18">
    <source>
        <dbReference type="PROSITE" id="PS50158"/>
    </source>
</evidence>
<evidence type="ECO:0000256" key="10">
    <source>
        <dbReference type="ARBA" id="ARBA00022842"/>
    </source>
</evidence>
<keyword evidence="10" id="KW-0460">Magnesium</keyword>
<dbReference type="Gene3D" id="3.30.420.10">
    <property type="entry name" value="Ribonuclease H-like superfamily/Ribonuclease H"/>
    <property type="match status" value="1"/>
</dbReference>
<gene>
    <name evidence="20" type="ORF">RF55_17787</name>
</gene>
<sequence length="593" mass="67710">MSAIMKIEPLTAENYDTWKIQMEAVLVKDDVWTYVNGIKTKPTTGAEAIAEWINKDAKAKADIVLSMSTSELNVIRGLETSREVWLKIQSTFQSKGPVRKAILLKKIILSRLKEGDNVRTHLMEFFEAVAKLKEIGLIVNEEVLTILLLYSLPESFGNFRCAIETRDELPDPETLRVKILEEYESRRASDNNVEQNVMYAKRAQFRRNMRVSQDNRENSRSDKTENQASTGQRKLKCFRCGKIGHIAKKCLAKYPVDSQVNARQVEDKDNESVSSEHVRGDTAMLNTIETVMFNRESDSVEWCLDSGCTSHMCIEKTKFEKIDNVYKTLNLANSESTNITGAGNVRMTVSNGKKETNVNFEKVYYVSDLRTNLLSVSKITDRGYKVNFCEKDAIVTGKNGEIIFRADRIGDLYYVRKGRNPVNEVNSITRKENNVVMSVSHTKSEIDEWHYKLGHLNEQDLKSMAKSGAVHGLKFKNNQTITKCEICIREKQTRTPFPKSEGGRTRNLLEIVYSDVCGPMRIASYSGAKYFVTFIDDKSRWCEVIFVKNKNDVLNAFKKYKAAAETLTGRKIKALQSDNGREYCNKEFDKFLE</sequence>
<protein>
    <submittedName>
        <fullName evidence="20">Retrovirus-related pol polyprotein from transposon tnt 1-94</fullName>
    </submittedName>
</protein>
<dbReference type="GO" id="GO:0006310">
    <property type="term" value="P:DNA recombination"/>
    <property type="evidence" value="ECO:0007669"/>
    <property type="project" value="UniProtKB-KW"/>
</dbReference>
<dbReference type="InterPro" id="IPR025724">
    <property type="entry name" value="GAG-pre-integrase_dom"/>
</dbReference>
<dbReference type="InterPro" id="IPR039537">
    <property type="entry name" value="Retrotran_Ty1/copia-like"/>
</dbReference>
<keyword evidence="3" id="KW-0645">Protease</keyword>
<evidence type="ECO:0000256" key="2">
    <source>
        <dbReference type="ARBA" id="ARBA00022612"/>
    </source>
</evidence>
<keyword evidence="2" id="KW-1188">Viral release from host cell</keyword>
<proteinExistence type="predicted"/>
<feature type="region of interest" description="Disordered" evidence="17">
    <location>
        <begin position="208"/>
        <end position="228"/>
    </location>
</feature>
<keyword evidence="6" id="KW-0547">Nucleotide-binding</keyword>
<dbReference type="Pfam" id="PF00665">
    <property type="entry name" value="rve"/>
    <property type="match status" value="1"/>
</dbReference>
<dbReference type="PROSITE" id="PS50994">
    <property type="entry name" value="INTEGRASE"/>
    <property type="match status" value="1"/>
</dbReference>
<dbReference type="GO" id="GO:0003676">
    <property type="term" value="F:nucleic acid binding"/>
    <property type="evidence" value="ECO:0007669"/>
    <property type="project" value="InterPro"/>
</dbReference>
<dbReference type="Proteomes" id="UP000036403">
    <property type="component" value="Unassembled WGS sequence"/>
</dbReference>
<accession>A0A0J7K1U5</accession>
<dbReference type="SUPFAM" id="SSF57756">
    <property type="entry name" value="Retrovirus zinc finger-like domains"/>
    <property type="match status" value="1"/>
</dbReference>
<dbReference type="PaxDb" id="67767-A0A0J7K1U5"/>
<dbReference type="GO" id="GO:0003964">
    <property type="term" value="F:RNA-directed DNA polymerase activity"/>
    <property type="evidence" value="ECO:0007669"/>
    <property type="project" value="UniProtKB-KW"/>
</dbReference>
<keyword evidence="15" id="KW-0233">DNA recombination</keyword>
<dbReference type="GO" id="GO:0008270">
    <property type="term" value="F:zinc ion binding"/>
    <property type="evidence" value="ECO:0007669"/>
    <property type="project" value="UniProtKB-KW"/>
</dbReference>
<dbReference type="GO" id="GO:0003887">
    <property type="term" value="F:DNA-directed DNA polymerase activity"/>
    <property type="evidence" value="ECO:0007669"/>
    <property type="project" value="UniProtKB-KW"/>
</dbReference>
<dbReference type="STRING" id="67767.A0A0J7K1U5"/>